<accession>A0A9P4SAV3</accession>
<organism evidence="1 2">
    <name type="scientific">Patellaria atrata CBS 101060</name>
    <dbReference type="NCBI Taxonomy" id="1346257"/>
    <lineage>
        <taxon>Eukaryota</taxon>
        <taxon>Fungi</taxon>
        <taxon>Dikarya</taxon>
        <taxon>Ascomycota</taxon>
        <taxon>Pezizomycotina</taxon>
        <taxon>Dothideomycetes</taxon>
        <taxon>Dothideomycetes incertae sedis</taxon>
        <taxon>Patellariales</taxon>
        <taxon>Patellariaceae</taxon>
        <taxon>Patellaria</taxon>
    </lineage>
</organism>
<dbReference type="EMBL" id="MU006095">
    <property type="protein sequence ID" value="KAF2839273.1"/>
    <property type="molecule type" value="Genomic_DNA"/>
</dbReference>
<dbReference type="Proteomes" id="UP000799429">
    <property type="component" value="Unassembled WGS sequence"/>
</dbReference>
<dbReference type="GO" id="GO:0008474">
    <property type="term" value="F:palmitoyl-(protein) hydrolase activity"/>
    <property type="evidence" value="ECO:0007669"/>
    <property type="project" value="TreeGrafter"/>
</dbReference>
<sequence>MRARLVKVNGYPDGIWTDAIPSVLLPPTVLMGLTLTLWTYKSVMLVLFQNKIIYMPSIPPFSRREKISDYAEACKPVLWKERRIKSLDGTEIALCVGNMPIEDGSKQEEKFQNRNHVVILFFQGNASSLPPRLPGLSRTLKLVSSVSKTHDKHLQHTIVGLSYRGFWTSRGRASQRGIEMDAIAALQWVQTTYQVSSIDMKIVIWGQSIGAGVATGLAAHYVDTLNSKQDRVKIAGLILETPFVSIRSMLGALYPQKWLPYRYLGPFLRNWWDNNAALRSIAASGVHIPILMLVAARDEVVPGSQSDELQMLCNELGLDTIRKDIPGALHSEALSKRDAQVAVTDFVQKTYNEPTNIP</sequence>
<name>A0A9P4SAV3_9PEZI</name>
<dbReference type="PANTHER" id="PTHR12277">
    <property type="entry name" value="ALPHA/BETA HYDROLASE DOMAIN-CONTAINING PROTEIN"/>
    <property type="match status" value="1"/>
</dbReference>
<protein>
    <submittedName>
        <fullName evidence="1">Alpha/beta-hydrolase</fullName>
    </submittedName>
</protein>
<dbReference type="InterPro" id="IPR029058">
    <property type="entry name" value="AB_hydrolase_fold"/>
</dbReference>
<dbReference type="GO" id="GO:0016020">
    <property type="term" value="C:membrane"/>
    <property type="evidence" value="ECO:0007669"/>
    <property type="project" value="TreeGrafter"/>
</dbReference>
<proteinExistence type="predicted"/>
<evidence type="ECO:0000313" key="2">
    <source>
        <dbReference type="Proteomes" id="UP000799429"/>
    </source>
</evidence>
<gene>
    <name evidence="1" type="ORF">M501DRAFT_1011141</name>
</gene>
<dbReference type="PANTHER" id="PTHR12277:SF64">
    <property type="entry name" value="SUPERFAMILY HYDROLASE, PUTATIVE (AFU_ORTHOLOGUE AFUA_3G01760)-RELATED"/>
    <property type="match status" value="1"/>
</dbReference>
<keyword evidence="2" id="KW-1185">Reference proteome</keyword>
<reference evidence="1" key="1">
    <citation type="journal article" date="2020" name="Stud. Mycol.">
        <title>101 Dothideomycetes genomes: a test case for predicting lifestyles and emergence of pathogens.</title>
        <authorList>
            <person name="Haridas S."/>
            <person name="Albert R."/>
            <person name="Binder M."/>
            <person name="Bloem J."/>
            <person name="Labutti K."/>
            <person name="Salamov A."/>
            <person name="Andreopoulos B."/>
            <person name="Baker S."/>
            <person name="Barry K."/>
            <person name="Bills G."/>
            <person name="Bluhm B."/>
            <person name="Cannon C."/>
            <person name="Castanera R."/>
            <person name="Culley D."/>
            <person name="Daum C."/>
            <person name="Ezra D."/>
            <person name="Gonzalez J."/>
            <person name="Henrissat B."/>
            <person name="Kuo A."/>
            <person name="Liang C."/>
            <person name="Lipzen A."/>
            <person name="Lutzoni F."/>
            <person name="Magnuson J."/>
            <person name="Mondo S."/>
            <person name="Nolan M."/>
            <person name="Ohm R."/>
            <person name="Pangilinan J."/>
            <person name="Park H.-J."/>
            <person name="Ramirez L."/>
            <person name="Alfaro M."/>
            <person name="Sun H."/>
            <person name="Tritt A."/>
            <person name="Yoshinaga Y."/>
            <person name="Zwiers L.-H."/>
            <person name="Turgeon B."/>
            <person name="Goodwin S."/>
            <person name="Spatafora J."/>
            <person name="Crous P."/>
            <person name="Grigoriev I."/>
        </authorList>
    </citation>
    <scope>NUCLEOTIDE SEQUENCE</scope>
    <source>
        <strain evidence="1">CBS 101060</strain>
    </source>
</reference>
<dbReference type="Gene3D" id="3.40.50.1820">
    <property type="entry name" value="alpha/beta hydrolase"/>
    <property type="match status" value="1"/>
</dbReference>
<dbReference type="AlphaFoldDB" id="A0A9P4SAV3"/>
<dbReference type="OrthoDB" id="10249433at2759"/>
<dbReference type="SUPFAM" id="SSF53474">
    <property type="entry name" value="alpha/beta-Hydrolases"/>
    <property type="match status" value="1"/>
</dbReference>
<evidence type="ECO:0000313" key="1">
    <source>
        <dbReference type="EMBL" id="KAF2839273.1"/>
    </source>
</evidence>
<comment type="caution">
    <text evidence="1">The sequence shown here is derived from an EMBL/GenBank/DDBJ whole genome shotgun (WGS) entry which is preliminary data.</text>
</comment>